<dbReference type="OrthoDB" id="9808290at2"/>
<dbReference type="PROSITE" id="PS51318">
    <property type="entry name" value="TAT"/>
    <property type="match status" value="1"/>
</dbReference>
<dbReference type="PANTHER" id="PTHR37953">
    <property type="entry name" value="UPF0127 PROTEIN MJ1496"/>
    <property type="match status" value="1"/>
</dbReference>
<dbReference type="RefSeq" id="WP_108174439.1">
    <property type="nucleotide sequence ID" value="NZ_JAIESU010000045.1"/>
</dbReference>
<reference evidence="2 3" key="1">
    <citation type="submission" date="2018-04" db="EMBL/GenBank/DDBJ databases">
        <title>Genomic Encyclopedia of Archaeal and Bacterial Type Strains, Phase II (KMG-II): from individual species to whole genera.</title>
        <authorList>
            <person name="Goeker M."/>
        </authorList>
    </citation>
    <scope>NUCLEOTIDE SEQUENCE [LARGE SCALE GENOMIC DNA]</scope>
    <source>
        <strain evidence="2 3">DSM 25521</strain>
    </source>
</reference>
<evidence type="ECO:0008006" key="4">
    <source>
        <dbReference type="Google" id="ProtNLM"/>
    </source>
</evidence>
<dbReference type="AlphaFoldDB" id="A0A2T4ZJ51"/>
<gene>
    <name evidence="2" type="ORF">C8P69_101692</name>
</gene>
<dbReference type="Pfam" id="PF02643">
    <property type="entry name" value="DUF192"/>
    <property type="match status" value="1"/>
</dbReference>
<sequence length="170" mass="18385">MPSAVTSDLALADLRLDRRRLLGAALLLPAAPALAADAAFAQGETGQLAIVTRSGARHPFIVEIANTPETRSRGLMFRRELPEGRGMLFEFGARETEVSMWMKNTYIPLDMVFIRANGLINHIAENTTPFSEATISSNGPVKGVLEVIAGTARRLGIAAGDRVEHPFFRG</sequence>
<comment type="caution">
    <text evidence="2">The sequence shown here is derived from an EMBL/GenBank/DDBJ whole genome shotgun (WGS) entry which is preliminary data.</text>
</comment>
<protein>
    <recommendedName>
        <fullName evidence="4">DUF192 domain-containing protein</fullName>
    </recommendedName>
</protein>
<dbReference type="Proteomes" id="UP000241808">
    <property type="component" value="Unassembled WGS sequence"/>
</dbReference>
<dbReference type="InterPro" id="IPR006311">
    <property type="entry name" value="TAT_signal"/>
</dbReference>
<feature type="signal peptide" evidence="1">
    <location>
        <begin position="1"/>
        <end position="35"/>
    </location>
</feature>
<keyword evidence="3" id="KW-1185">Reference proteome</keyword>
<feature type="chain" id="PRO_5015557814" description="DUF192 domain-containing protein" evidence="1">
    <location>
        <begin position="36"/>
        <end position="170"/>
    </location>
</feature>
<accession>A0A2T4ZJ51</accession>
<dbReference type="PANTHER" id="PTHR37953:SF1">
    <property type="entry name" value="UPF0127 PROTEIN MJ1496"/>
    <property type="match status" value="1"/>
</dbReference>
<proteinExistence type="predicted"/>
<keyword evidence="1" id="KW-0732">Signal</keyword>
<name>A0A2T4ZJ51_9HYPH</name>
<evidence type="ECO:0000313" key="3">
    <source>
        <dbReference type="Proteomes" id="UP000241808"/>
    </source>
</evidence>
<evidence type="ECO:0000256" key="1">
    <source>
        <dbReference type="SAM" id="SignalP"/>
    </source>
</evidence>
<dbReference type="EMBL" id="PZZL01000001">
    <property type="protein sequence ID" value="PTM62017.1"/>
    <property type="molecule type" value="Genomic_DNA"/>
</dbReference>
<dbReference type="Gene3D" id="2.60.120.1140">
    <property type="entry name" value="Protein of unknown function DUF192"/>
    <property type="match status" value="1"/>
</dbReference>
<evidence type="ECO:0000313" key="2">
    <source>
        <dbReference type="EMBL" id="PTM62017.1"/>
    </source>
</evidence>
<organism evidence="2 3">
    <name type="scientific">Phreatobacter oligotrophus</name>
    <dbReference type="NCBI Taxonomy" id="1122261"/>
    <lineage>
        <taxon>Bacteria</taxon>
        <taxon>Pseudomonadati</taxon>
        <taxon>Pseudomonadota</taxon>
        <taxon>Alphaproteobacteria</taxon>
        <taxon>Hyphomicrobiales</taxon>
        <taxon>Phreatobacteraceae</taxon>
        <taxon>Phreatobacter</taxon>
    </lineage>
</organism>
<dbReference type="InterPro" id="IPR038695">
    <property type="entry name" value="Saro_0823-like_sf"/>
</dbReference>
<dbReference type="InterPro" id="IPR003795">
    <property type="entry name" value="DUF192"/>
</dbReference>